<feature type="transmembrane region" description="Helical" evidence="11">
    <location>
        <begin position="916"/>
        <end position="935"/>
    </location>
</feature>
<evidence type="ECO:0000256" key="5">
    <source>
        <dbReference type="ARBA" id="ARBA00022737"/>
    </source>
</evidence>
<dbReference type="CDD" id="cd18578">
    <property type="entry name" value="ABC_6TM_Pgp_ABCB1_D2_like"/>
    <property type="match status" value="1"/>
</dbReference>
<feature type="transmembrane region" description="Helical" evidence="11">
    <location>
        <begin position="1034"/>
        <end position="1052"/>
    </location>
</feature>
<feature type="domain" description="ABC transmembrane type-1" evidence="13">
    <location>
        <begin position="769"/>
        <end position="1057"/>
    </location>
</feature>
<dbReference type="GO" id="GO:0015421">
    <property type="term" value="F:ABC-type oligopeptide transporter activity"/>
    <property type="evidence" value="ECO:0007669"/>
    <property type="project" value="TreeGrafter"/>
</dbReference>
<feature type="domain" description="ABC transmembrane type-1" evidence="13">
    <location>
        <begin position="53"/>
        <end position="350"/>
    </location>
</feature>
<keyword evidence="9 11" id="KW-0472">Membrane</keyword>
<feature type="compositionally biased region" description="Acidic residues" evidence="10">
    <location>
        <begin position="639"/>
        <end position="660"/>
    </location>
</feature>
<reference evidence="14 15" key="1">
    <citation type="submission" date="2018-08" db="EMBL/GenBank/DDBJ databases">
        <title>Genome and evolution of the arbuscular mycorrhizal fungus Diversispora epigaea (formerly Glomus versiforme) and its bacterial endosymbionts.</title>
        <authorList>
            <person name="Sun X."/>
            <person name="Fei Z."/>
            <person name="Harrison M."/>
        </authorList>
    </citation>
    <scope>NUCLEOTIDE SEQUENCE [LARGE SCALE GENOMIC DNA]</scope>
    <source>
        <strain evidence="14 15">IT104</strain>
    </source>
</reference>
<dbReference type="PROSITE" id="PS50929">
    <property type="entry name" value="ABC_TM1F"/>
    <property type="match status" value="2"/>
</dbReference>
<dbReference type="Pfam" id="PF00664">
    <property type="entry name" value="ABC_membrane"/>
    <property type="match status" value="2"/>
</dbReference>
<feature type="transmembrane region" description="Helical" evidence="11">
    <location>
        <begin position="812"/>
        <end position="836"/>
    </location>
</feature>
<protein>
    <submittedName>
        <fullName evidence="14">Uncharacterized protein</fullName>
    </submittedName>
</protein>
<dbReference type="GO" id="GO:0090374">
    <property type="term" value="P:oligopeptide export from mitochondrion"/>
    <property type="evidence" value="ECO:0007669"/>
    <property type="project" value="TreeGrafter"/>
</dbReference>
<dbReference type="PROSITE" id="PS50893">
    <property type="entry name" value="ABC_TRANSPORTER_2"/>
    <property type="match status" value="2"/>
</dbReference>
<dbReference type="InterPro" id="IPR003593">
    <property type="entry name" value="AAA+_ATPase"/>
</dbReference>
<dbReference type="SUPFAM" id="SSF90123">
    <property type="entry name" value="ABC transporter transmembrane region"/>
    <property type="match status" value="2"/>
</dbReference>
<dbReference type="SUPFAM" id="SSF52540">
    <property type="entry name" value="P-loop containing nucleoside triphosphate hydrolases"/>
    <property type="match status" value="2"/>
</dbReference>
<evidence type="ECO:0000256" key="2">
    <source>
        <dbReference type="ARBA" id="ARBA00007577"/>
    </source>
</evidence>
<dbReference type="Gene3D" id="1.20.1560.10">
    <property type="entry name" value="ABC transporter type 1, transmembrane domain"/>
    <property type="match status" value="2"/>
</dbReference>
<dbReference type="InterPro" id="IPR011527">
    <property type="entry name" value="ABC1_TM_dom"/>
</dbReference>
<evidence type="ECO:0000256" key="9">
    <source>
        <dbReference type="ARBA" id="ARBA00023136"/>
    </source>
</evidence>
<feature type="compositionally biased region" description="Basic and acidic residues" evidence="10">
    <location>
        <begin position="686"/>
        <end position="719"/>
    </location>
</feature>
<feature type="region of interest" description="Disordered" evidence="10">
    <location>
        <begin position="1"/>
        <end position="27"/>
    </location>
</feature>
<dbReference type="FunFam" id="3.40.50.300:FF:000205">
    <property type="entry name" value="ABC transporter B family member 4"/>
    <property type="match status" value="2"/>
</dbReference>
<dbReference type="GO" id="GO:0005743">
    <property type="term" value="C:mitochondrial inner membrane"/>
    <property type="evidence" value="ECO:0007669"/>
    <property type="project" value="TreeGrafter"/>
</dbReference>
<feature type="transmembrane region" description="Helical" evidence="11">
    <location>
        <begin position="327"/>
        <end position="349"/>
    </location>
</feature>
<dbReference type="Pfam" id="PF00005">
    <property type="entry name" value="ABC_tran"/>
    <property type="match status" value="2"/>
</dbReference>
<name>A0A397J712_9GLOM</name>
<accession>A0A397J712</accession>
<keyword evidence="3" id="KW-0813">Transport</keyword>
<feature type="domain" description="ABC transporter" evidence="12">
    <location>
        <begin position="387"/>
        <end position="629"/>
    </location>
</feature>
<feature type="transmembrane region" description="Helical" evidence="11">
    <location>
        <begin position="183"/>
        <end position="201"/>
    </location>
</feature>
<evidence type="ECO:0000259" key="12">
    <source>
        <dbReference type="PROSITE" id="PS50893"/>
    </source>
</evidence>
<dbReference type="InterPro" id="IPR036640">
    <property type="entry name" value="ABC1_TM_sf"/>
</dbReference>
<dbReference type="SMART" id="SM00382">
    <property type="entry name" value="AAA"/>
    <property type="match status" value="2"/>
</dbReference>
<evidence type="ECO:0000256" key="4">
    <source>
        <dbReference type="ARBA" id="ARBA00022692"/>
    </source>
</evidence>
<evidence type="ECO:0000256" key="6">
    <source>
        <dbReference type="ARBA" id="ARBA00022741"/>
    </source>
</evidence>
<keyword evidence="5" id="KW-0677">Repeat</keyword>
<feature type="transmembrane region" description="Helical" evidence="11">
    <location>
        <begin position="765"/>
        <end position="792"/>
    </location>
</feature>
<evidence type="ECO:0000256" key="1">
    <source>
        <dbReference type="ARBA" id="ARBA00004141"/>
    </source>
</evidence>
<evidence type="ECO:0000256" key="3">
    <source>
        <dbReference type="ARBA" id="ARBA00022448"/>
    </source>
</evidence>
<proteinExistence type="inferred from homology"/>
<dbReference type="CDD" id="cd03249">
    <property type="entry name" value="ABC_MTABC3_MDL1_MDL2"/>
    <property type="match status" value="2"/>
</dbReference>
<feature type="transmembrane region" description="Helical" evidence="11">
    <location>
        <begin position="207"/>
        <end position="229"/>
    </location>
</feature>
<evidence type="ECO:0000313" key="15">
    <source>
        <dbReference type="Proteomes" id="UP000266861"/>
    </source>
</evidence>
<keyword evidence="6" id="KW-0547">Nucleotide-binding</keyword>
<dbReference type="PANTHER" id="PTHR43394:SF27">
    <property type="entry name" value="ATP-DEPENDENT TRANSLOCASE ABCB1-LIKE"/>
    <property type="match status" value="1"/>
</dbReference>
<dbReference type="InterPro" id="IPR039421">
    <property type="entry name" value="Type_1_exporter"/>
</dbReference>
<dbReference type="FunFam" id="1.20.1560.10:FF:000018">
    <property type="entry name" value="ATP-binding cassette subfamily B member 11"/>
    <property type="match status" value="1"/>
</dbReference>
<dbReference type="GO" id="GO:0016887">
    <property type="term" value="F:ATP hydrolysis activity"/>
    <property type="evidence" value="ECO:0007669"/>
    <property type="project" value="InterPro"/>
</dbReference>
<dbReference type="CDD" id="cd18577">
    <property type="entry name" value="ABC_6TM_Pgp_ABCB1_D1_like"/>
    <property type="match status" value="1"/>
</dbReference>
<dbReference type="FunFam" id="1.20.1560.10:FF:000009">
    <property type="entry name" value="ABC transporter B family member 1"/>
    <property type="match status" value="1"/>
</dbReference>
<dbReference type="PROSITE" id="PS00211">
    <property type="entry name" value="ABC_TRANSPORTER_1"/>
    <property type="match status" value="2"/>
</dbReference>
<gene>
    <name evidence="14" type="ORF">Glove_99g187</name>
</gene>
<feature type="region of interest" description="Disordered" evidence="10">
    <location>
        <begin position="678"/>
        <end position="719"/>
    </location>
</feature>
<evidence type="ECO:0000313" key="14">
    <source>
        <dbReference type="EMBL" id="RHZ83267.1"/>
    </source>
</evidence>
<dbReference type="PANTHER" id="PTHR43394">
    <property type="entry name" value="ATP-DEPENDENT PERMEASE MDL1, MITOCHONDRIAL"/>
    <property type="match status" value="1"/>
</dbReference>
<comment type="similarity">
    <text evidence="2">Belongs to the ABC transporter superfamily. ABCB family. Multidrug resistance exporter (TC 3.A.1.201) subfamily.</text>
</comment>
<feature type="compositionally biased region" description="Basic and acidic residues" evidence="10">
    <location>
        <begin position="9"/>
        <end position="27"/>
    </location>
</feature>
<dbReference type="InterPro" id="IPR003439">
    <property type="entry name" value="ABC_transporter-like_ATP-bd"/>
</dbReference>
<dbReference type="Gene3D" id="3.40.50.300">
    <property type="entry name" value="P-loop containing nucleotide triphosphate hydrolases"/>
    <property type="match status" value="2"/>
</dbReference>
<dbReference type="InterPro" id="IPR017871">
    <property type="entry name" value="ABC_transporter-like_CS"/>
</dbReference>
<comment type="subcellular location">
    <subcellularLocation>
        <location evidence="1">Membrane</location>
        <topology evidence="1">Multi-pass membrane protein</topology>
    </subcellularLocation>
</comment>
<evidence type="ECO:0000259" key="13">
    <source>
        <dbReference type="PROSITE" id="PS50929"/>
    </source>
</evidence>
<keyword evidence="15" id="KW-1185">Reference proteome</keyword>
<evidence type="ECO:0000256" key="10">
    <source>
        <dbReference type="SAM" id="MobiDB-lite"/>
    </source>
</evidence>
<keyword evidence="7" id="KW-0067">ATP-binding</keyword>
<sequence>MDSQINNELDEKLSSKDIDTNDKNDKDNKDDKKAVGFFQLFRYATPFDMFMMFLGTICAIANGAAVPFLAVIIGNALTALLHFTLLVSLNQDTDEAADILKKDILKQTKYFFAFGGGVVVVAYFQMAFWMIAGENQVKRLRQIFYKSILRQDIAFFESVSTGQITSRISSDATIFQDGISEKVGLVIQNIATFIGGFIIGFTKGWKLALVVSSSLPLLIVSSGLFAYLIEASTKKGQEVYAEAGTIAEQALSGIRTVTSFGGQQREIDRYNQKLQGAYVIGKKKAVTSGISFGLIYFSFFGTYSLAFWYGGTLVYKGTMNGGEVLNVIFAVVLGAFFLGSTGPSFAAIASARGAAYNLFNIMDRIPTIDSGSDAGTIIDKKSVKGRLEFKNIDFFYPSRPDVQILKNFNLTVEAGETVALVGSSGSGKSTIVGLLERFYDPTNGSILLDGQEIKNINVKSLRSQIGLVGQEPVLFPESIRQNVAWGCVSDDKEPNLDEVIEACKKSNADTFIKDLPKGYDTNVGDQGSLLSGGQKQRIAIARAIIKNPSILLLDEATSALDTESERLVQEALDKATASGSTTSIVIAHRLSTIKNADKIVVMAQGEILEIGSHEELIAKNGAYYALVQAQELKVKETKEETEESEISSESESEDEKDDDLVIELEGKEKKSFLRRISTKGSTTVASDEKDKRPNIHRLTTKDSEKKPNLRRMTTKDSEKKTNLRRMTTKDSVARSIEEMQEEEYKKKLKQPSPYSKILKHQKPEYIFIFFGLVGSILNGLIFPAFTIIFTSILNTFSKTNDPEKLRDEANFWALMFLVVAVVAFTTNFMQTFFFGFAGERLTMRLRTLTLTALLKQEMGFFDEEKNATGILTSKLASDASKVEGLTGASMGSILNSVTNVVAGLAIGFFYSWKLTLVVLVVMPLFVVASALQLQAMAGFGEKTREAYEASGEIVQQSVSNIRTIASLTLENTFLKRYQVAITSPHKIAIKGIMVSSAGFGFAQGALFFVYGLAFWYGGQLVARQENTLNQMLKAFFAILFSAMALGQISTFAPDTAKAKVSAISIVEILERKSLIDSTQNEGKDRPTPVTGQAKFQDVYFNYPARRNVKILRGLNLEIASGKTVALVGQSGSGKSTVISLLLRFYDAKSGNINLENVGVKNWNLEYLRNNMSFVEQEPTLFDVSIKENIAYGKSECTQEEIETAAKNANIHNFIVGLPKGYDTPVGQKGTQLSGGQKQRIAIARSLIRNPKLLLLDEATSALDSESEKLVQEAIDKASKNSTTVIIAHRLSTIQNADLILVVNKGKIAEQGSHFELVAQHGLYFELVNNQMLGPQH</sequence>
<feature type="domain" description="ABC transporter" evidence="12">
    <location>
        <begin position="1093"/>
        <end position="1329"/>
    </location>
</feature>
<feature type="transmembrane region" description="Helical" evidence="11">
    <location>
        <begin position="992"/>
        <end position="1014"/>
    </location>
</feature>
<organism evidence="14 15">
    <name type="scientific">Diversispora epigaea</name>
    <dbReference type="NCBI Taxonomy" id="1348612"/>
    <lineage>
        <taxon>Eukaryota</taxon>
        <taxon>Fungi</taxon>
        <taxon>Fungi incertae sedis</taxon>
        <taxon>Mucoromycota</taxon>
        <taxon>Glomeromycotina</taxon>
        <taxon>Glomeromycetes</taxon>
        <taxon>Diversisporales</taxon>
        <taxon>Diversisporaceae</taxon>
        <taxon>Diversispora</taxon>
    </lineage>
</organism>
<evidence type="ECO:0000256" key="8">
    <source>
        <dbReference type="ARBA" id="ARBA00022989"/>
    </source>
</evidence>
<dbReference type="Proteomes" id="UP000266861">
    <property type="component" value="Unassembled WGS sequence"/>
</dbReference>
<feature type="transmembrane region" description="Helical" evidence="11">
    <location>
        <begin position="110"/>
        <end position="132"/>
    </location>
</feature>
<evidence type="ECO:0000256" key="11">
    <source>
        <dbReference type="SAM" id="Phobius"/>
    </source>
</evidence>
<comment type="caution">
    <text evidence="14">The sequence shown here is derived from an EMBL/GenBank/DDBJ whole genome shotgun (WGS) entry which is preliminary data.</text>
</comment>
<dbReference type="OrthoDB" id="6500128at2759"/>
<dbReference type="STRING" id="1348612.A0A397J712"/>
<evidence type="ECO:0000256" key="7">
    <source>
        <dbReference type="ARBA" id="ARBA00022840"/>
    </source>
</evidence>
<dbReference type="InterPro" id="IPR027417">
    <property type="entry name" value="P-loop_NTPase"/>
</dbReference>
<feature type="region of interest" description="Disordered" evidence="10">
    <location>
        <begin position="634"/>
        <end position="660"/>
    </location>
</feature>
<dbReference type="EMBL" id="PQFF01000092">
    <property type="protein sequence ID" value="RHZ83267.1"/>
    <property type="molecule type" value="Genomic_DNA"/>
</dbReference>
<keyword evidence="4 11" id="KW-0812">Transmembrane</keyword>
<dbReference type="GO" id="GO:0005524">
    <property type="term" value="F:ATP binding"/>
    <property type="evidence" value="ECO:0007669"/>
    <property type="project" value="UniProtKB-KW"/>
</dbReference>
<keyword evidence="8 11" id="KW-1133">Transmembrane helix</keyword>
<feature type="transmembrane region" description="Helical" evidence="11">
    <location>
        <begin position="292"/>
        <end position="315"/>
    </location>
</feature>